<feature type="transmembrane region" description="Helical" evidence="8">
    <location>
        <begin position="169"/>
        <end position="191"/>
    </location>
</feature>
<dbReference type="PANTHER" id="PTHR13929">
    <property type="entry name" value="1,4-DIHYDROXY-2-NAPHTHOATE OCTAPRENYLTRANSFERASE"/>
    <property type="match status" value="1"/>
</dbReference>
<dbReference type="GO" id="GO:0042371">
    <property type="term" value="P:vitamin K biosynthetic process"/>
    <property type="evidence" value="ECO:0007669"/>
    <property type="project" value="TreeGrafter"/>
</dbReference>
<dbReference type="EC" id="2.5.1.74" evidence="9"/>
<dbReference type="AlphaFoldDB" id="A0A075H868"/>
<dbReference type="PANTHER" id="PTHR13929:SF0">
    <property type="entry name" value="UBIA PRENYLTRANSFERASE DOMAIN-CONTAINING PROTEIN 1"/>
    <property type="match status" value="1"/>
</dbReference>
<dbReference type="InterPro" id="IPR000537">
    <property type="entry name" value="UbiA_prenyltransferase"/>
</dbReference>
<comment type="pathway">
    <text evidence="2">Quinol/quinone metabolism; menaquinone biosynthesis.</text>
</comment>
<feature type="transmembrane region" description="Helical" evidence="8">
    <location>
        <begin position="38"/>
        <end position="61"/>
    </location>
</feature>
<dbReference type="UniPathway" id="UPA00079"/>
<evidence type="ECO:0000256" key="8">
    <source>
        <dbReference type="SAM" id="Phobius"/>
    </source>
</evidence>
<accession>A0A075H868</accession>
<evidence type="ECO:0000256" key="5">
    <source>
        <dbReference type="ARBA" id="ARBA00022692"/>
    </source>
</evidence>
<proteinExistence type="predicted"/>
<dbReference type="GO" id="GO:0009234">
    <property type="term" value="P:menaquinone biosynthetic process"/>
    <property type="evidence" value="ECO:0007669"/>
    <property type="project" value="UniProtKB-UniPathway"/>
</dbReference>
<keyword evidence="5 8" id="KW-0812">Transmembrane</keyword>
<sequence length="294" mass="32112">MLSVWLRAIRVKFLLASVIAVSLGLSLAWHSGHPIDILHAILTFAGVISLHASVDLLNDYWDFKRGIDTKTKRTKMSGGTGVLPEGLLTPKSVYIVGIAFLILGAIIGIYFVIIFGITIGLILGFAILSVIFYSTKIVNWGLAEVFVTIKGTLIIIGTYYIQSQSIDDFTILAGIVVGVLSSLVLFVTSIPDHDVDKEKGRRTLIIIFGKANAVKTFLIFPILAYGIIIYGVVSGLFPIYSLIVLLAKPFLIMAILHLKDLEKSENILLSSMTNTLYFSRIAGALFVISFLIGF</sequence>
<comment type="subcellular location">
    <subcellularLocation>
        <location evidence="1">Cell membrane</location>
        <topology evidence="1">Multi-pass membrane protein</topology>
    </subcellularLocation>
</comment>
<feature type="transmembrane region" description="Helical" evidence="8">
    <location>
        <begin position="109"/>
        <end position="133"/>
    </location>
</feature>
<feature type="transmembrane region" description="Helical" evidence="8">
    <location>
        <begin position="145"/>
        <end position="163"/>
    </location>
</feature>
<evidence type="ECO:0000256" key="1">
    <source>
        <dbReference type="ARBA" id="ARBA00004651"/>
    </source>
</evidence>
<evidence type="ECO:0000313" key="9">
    <source>
        <dbReference type="EMBL" id="AIF12736.1"/>
    </source>
</evidence>
<evidence type="ECO:0000256" key="3">
    <source>
        <dbReference type="ARBA" id="ARBA00022428"/>
    </source>
</evidence>
<reference evidence="9" key="1">
    <citation type="journal article" date="2014" name="Genome Biol. Evol.">
        <title>Pangenome evidence for extensive interdomain horizontal transfer affecting lineage core and shell genes in uncultured planktonic thaumarchaeota and euryarchaeota.</title>
        <authorList>
            <person name="Deschamps P."/>
            <person name="Zivanovic Y."/>
            <person name="Moreira D."/>
            <person name="Rodriguez-Valera F."/>
            <person name="Lopez-Garcia P."/>
        </authorList>
    </citation>
    <scope>NUCLEOTIDE SEQUENCE</scope>
</reference>
<evidence type="ECO:0000256" key="7">
    <source>
        <dbReference type="ARBA" id="ARBA00023136"/>
    </source>
</evidence>
<dbReference type="InterPro" id="IPR044878">
    <property type="entry name" value="UbiA_sf"/>
</dbReference>
<protein>
    <submittedName>
        <fullName evidence="9">UbiA prenyltransferase (MenA)</fullName>
        <ecNumber evidence="9">2.5.1.74</ecNumber>
    </submittedName>
</protein>
<dbReference type="Pfam" id="PF01040">
    <property type="entry name" value="UbiA"/>
    <property type="match status" value="1"/>
</dbReference>
<dbReference type="Gene3D" id="1.10.357.140">
    <property type="entry name" value="UbiA prenyltransferase"/>
    <property type="match status" value="1"/>
</dbReference>
<feature type="transmembrane region" description="Helical" evidence="8">
    <location>
        <begin position="239"/>
        <end position="256"/>
    </location>
</feature>
<evidence type="ECO:0000256" key="2">
    <source>
        <dbReference type="ARBA" id="ARBA00004863"/>
    </source>
</evidence>
<dbReference type="InterPro" id="IPR026046">
    <property type="entry name" value="UBIAD1"/>
</dbReference>
<keyword evidence="7 8" id="KW-0472">Membrane</keyword>
<feature type="transmembrane region" description="Helical" evidence="8">
    <location>
        <begin position="277"/>
        <end position="293"/>
    </location>
</feature>
<keyword evidence="3" id="KW-0474">Menaquinone biosynthesis</keyword>
<dbReference type="PIRSF" id="PIRSF005355">
    <property type="entry name" value="UBIAD1"/>
    <property type="match status" value="1"/>
</dbReference>
<evidence type="ECO:0000256" key="4">
    <source>
        <dbReference type="ARBA" id="ARBA00022679"/>
    </source>
</evidence>
<feature type="transmembrane region" description="Helical" evidence="8">
    <location>
        <begin position="212"/>
        <end position="233"/>
    </location>
</feature>
<dbReference type="GO" id="GO:0005886">
    <property type="term" value="C:plasma membrane"/>
    <property type="evidence" value="ECO:0007669"/>
    <property type="project" value="UniProtKB-SubCell"/>
</dbReference>
<dbReference type="CDD" id="cd13962">
    <property type="entry name" value="PT_UbiA_UBIAD1"/>
    <property type="match status" value="1"/>
</dbReference>
<keyword evidence="6 8" id="KW-1133">Transmembrane helix</keyword>
<dbReference type="EMBL" id="KF900952">
    <property type="protein sequence ID" value="AIF12736.1"/>
    <property type="molecule type" value="Genomic_DNA"/>
</dbReference>
<organism evidence="9">
    <name type="scientific">uncultured marine thaumarchaeote KM3_57_B01</name>
    <dbReference type="NCBI Taxonomy" id="1456205"/>
    <lineage>
        <taxon>Archaea</taxon>
        <taxon>Nitrososphaerota</taxon>
        <taxon>environmental samples</taxon>
    </lineage>
</organism>
<gene>
    <name evidence="9" type="primary">menA</name>
</gene>
<keyword evidence="4 9" id="KW-0808">Transferase</keyword>
<dbReference type="GO" id="GO:0046428">
    <property type="term" value="F:1,4-dihydroxy-2-naphthoate polyprenyltransferase activity"/>
    <property type="evidence" value="ECO:0007669"/>
    <property type="project" value="UniProtKB-EC"/>
</dbReference>
<evidence type="ECO:0000256" key="6">
    <source>
        <dbReference type="ARBA" id="ARBA00022989"/>
    </source>
</evidence>
<feature type="transmembrane region" description="Helical" evidence="8">
    <location>
        <begin position="82"/>
        <end position="103"/>
    </location>
</feature>
<name>A0A075H868_9ARCH</name>